<dbReference type="Proteomes" id="UP000215914">
    <property type="component" value="Chromosome 13"/>
</dbReference>
<keyword evidence="1" id="KW-0472">Membrane</keyword>
<organism evidence="2 3">
    <name type="scientific">Helianthus annuus</name>
    <name type="common">Common sunflower</name>
    <dbReference type="NCBI Taxonomy" id="4232"/>
    <lineage>
        <taxon>Eukaryota</taxon>
        <taxon>Viridiplantae</taxon>
        <taxon>Streptophyta</taxon>
        <taxon>Embryophyta</taxon>
        <taxon>Tracheophyta</taxon>
        <taxon>Spermatophyta</taxon>
        <taxon>Magnoliopsida</taxon>
        <taxon>eudicotyledons</taxon>
        <taxon>Gunneridae</taxon>
        <taxon>Pentapetalae</taxon>
        <taxon>asterids</taxon>
        <taxon>campanulids</taxon>
        <taxon>Asterales</taxon>
        <taxon>Asteraceae</taxon>
        <taxon>Asteroideae</taxon>
        <taxon>Heliantheae alliance</taxon>
        <taxon>Heliantheae</taxon>
        <taxon>Helianthus</taxon>
    </lineage>
</organism>
<evidence type="ECO:0000313" key="2">
    <source>
        <dbReference type="EMBL" id="OTG01229.1"/>
    </source>
</evidence>
<proteinExistence type="predicted"/>
<sequence>MGGGRSERWAATRDSGFEFNRFSLGLGSVESGGSGSSLDLFRFSFRSLVRVPFDLSPLRSSYGSGLRSTAQFWLGIGVYVGSESSLFRLGDLGVPSSKSFTLVNTWIIGRLGNYFRVARYTPKFIYLLLLCYLLKQCYYFLLNIVSARVFYLLGQSVFPISKDLSTTLVSQCSVQEPSKFLFFIKLMLYFFRSFIMKLSLVNFEPFLRFHFCAYIILILFIRLYIISMHNFTKFYLHFCNNEWRHIIEIGVISLPCRLTPLLSSSYNDLTNGLGVIPLPR</sequence>
<keyword evidence="1" id="KW-1133">Transmembrane helix</keyword>
<dbReference type="AlphaFoldDB" id="A0A251SRK7"/>
<accession>A0A251SRK7</accession>
<dbReference type="InParanoid" id="A0A251SRK7"/>
<reference evidence="3" key="1">
    <citation type="journal article" date="2017" name="Nature">
        <title>The sunflower genome provides insights into oil metabolism, flowering and Asterid evolution.</title>
        <authorList>
            <person name="Badouin H."/>
            <person name="Gouzy J."/>
            <person name="Grassa C.J."/>
            <person name="Murat F."/>
            <person name="Staton S.E."/>
            <person name="Cottret L."/>
            <person name="Lelandais-Briere C."/>
            <person name="Owens G.L."/>
            <person name="Carrere S."/>
            <person name="Mayjonade B."/>
            <person name="Legrand L."/>
            <person name="Gill N."/>
            <person name="Kane N.C."/>
            <person name="Bowers J.E."/>
            <person name="Hubner S."/>
            <person name="Bellec A."/>
            <person name="Berard A."/>
            <person name="Berges H."/>
            <person name="Blanchet N."/>
            <person name="Boniface M.C."/>
            <person name="Brunel D."/>
            <person name="Catrice O."/>
            <person name="Chaidir N."/>
            <person name="Claudel C."/>
            <person name="Donnadieu C."/>
            <person name="Faraut T."/>
            <person name="Fievet G."/>
            <person name="Helmstetter N."/>
            <person name="King M."/>
            <person name="Knapp S.J."/>
            <person name="Lai Z."/>
            <person name="Le Paslier M.C."/>
            <person name="Lippi Y."/>
            <person name="Lorenzon L."/>
            <person name="Mandel J.R."/>
            <person name="Marage G."/>
            <person name="Marchand G."/>
            <person name="Marquand E."/>
            <person name="Bret-Mestries E."/>
            <person name="Morien E."/>
            <person name="Nambeesan S."/>
            <person name="Nguyen T."/>
            <person name="Pegot-Espagnet P."/>
            <person name="Pouilly N."/>
            <person name="Raftis F."/>
            <person name="Sallet E."/>
            <person name="Schiex T."/>
            <person name="Thomas J."/>
            <person name="Vandecasteele C."/>
            <person name="Vares D."/>
            <person name="Vear F."/>
            <person name="Vautrin S."/>
            <person name="Crespi M."/>
            <person name="Mangin B."/>
            <person name="Burke J.M."/>
            <person name="Salse J."/>
            <person name="Munos S."/>
            <person name="Vincourt P."/>
            <person name="Rieseberg L.H."/>
            <person name="Langlade N.B."/>
        </authorList>
    </citation>
    <scope>NUCLEOTIDE SEQUENCE [LARGE SCALE GENOMIC DNA]</scope>
    <source>
        <strain evidence="3">cv. SF193</strain>
    </source>
</reference>
<protein>
    <submittedName>
        <fullName evidence="2">Uncharacterized protein</fullName>
    </submittedName>
</protein>
<keyword evidence="3" id="KW-1185">Reference proteome</keyword>
<feature type="transmembrane region" description="Helical" evidence="1">
    <location>
        <begin position="206"/>
        <end position="225"/>
    </location>
</feature>
<dbReference type="EMBL" id="CM007902">
    <property type="protein sequence ID" value="OTG01229.1"/>
    <property type="molecule type" value="Genomic_DNA"/>
</dbReference>
<gene>
    <name evidence="2" type="ORF">HannXRQ_Chr13g0399821</name>
</gene>
<evidence type="ECO:0000313" key="3">
    <source>
        <dbReference type="Proteomes" id="UP000215914"/>
    </source>
</evidence>
<evidence type="ECO:0000256" key="1">
    <source>
        <dbReference type="SAM" id="Phobius"/>
    </source>
</evidence>
<keyword evidence="1" id="KW-0812">Transmembrane</keyword>
<name>A0A251SRK7_HELAN</name>